<proteinExistence type="predicted"/>
<dbReference type="AlphaFoldDB" id="A0A383XQP2"/>
<reference evidence="3 4" key="1">
    <citation type="submission" date="2018-05" db="EMBL/GenBank/DDBJ databases">
        <title>Abyssibacter profundi OUC007T gen. nov., sp. nov, a marine bacterium isolated from seawater of the Mariana Trench.</title>
        <authorList>
            <person name="Zhou S."/>
        </authorList>
    </citation>
    <scope>NUCLEOTIDE SEQUENCE [LARGE SCALE GENOMIC DNA]</scope>
    <source>
        <strain evidence="3 4">OUC007</strain>
    </source>
</reference>
<name>A0A383XQP2_9GAMM</name>
<dbReference type="Gene3D" id="3.30.750.140">
    <property type="match status" value="1"/>
</dbReference>
<dbReference type="PANTHER" id="PTHR37533">
    <property type="entry name" value="FLAGELLAR HOOK-LENGTH CONTROL PROTEIN"/>
    <property type="match status" value="1"/>
</dbReference>
<keyword evidence="4" id="KW-1185">Reference proteome</keyword>
<feature type="region of interest" description="Disordered" evidence="1">
    <location>
        <begin position="144"/>
        <end position="200"/>
    </location>
</feature>
<gene>
    <name evidence="3" type="ORF">DEH80_14490</name>
</gene>
<dbReference type="InterPro" id="IPR038610">
    <property type="entry name" value="FliK-like_C_sf"/>
</dbReference>
<sequence length="200" mass="20592">MSARTATSMAVTGATAAGLLPSASRELSAETGWPSLAPLSSAGPATPAAVTPVPGALPSAPVVANAEQLAMQLQLQLRDGVQKATVRLHPEALGELQVSVETAEQQVRVVVAARQPEAVEWLQQSSSRLQAALDAAGFSDVDVDVRQDSGGEQPSDFQQTLDQGSQQGAADRNDKMSSPKAAAGPSNRGSDRPDGLDTWA</sequence>
<dbReference type="InterPro" id="IPR021136">
    <property type="entry name" value="Flagellar_hook_control-like_C"/>
</dbReference>
<dbReference type="Pfam" id="PF02120">
    <property type="entry name" value="Flg_hook"/>
    <property type="match status" value="1"/>
</dbReference>
<dbReference type="CDD" id="cd17470">
    <property type="entry name" value="T3SS_Flik_C"/>
    <property type="match status" value="1"/>
</dbReference>
<evidence type="ECO:0000313" key="4">
    <source>
        <dbReference type="Proteomes" id="UP000251800"/>
    </source>
</evidence>
<comment type="caution">
    <text evidence="3">The sequence shown here is derived from an EMBL/GenBank/DDBJ whole genome shotgun (WGS) entry which is preliminary data.</text>
</comment>
<dbReference type="EMBL" id="QEQK01000015">
    <property type="protein sequence ID" value="PWN54946.1"/>
    <property type="molecule type" value="Genomic_DNA"/>
</dbReference>
<organism evidence="3 4">
    <name type="scientific">Abyssibacter profundi</name>
    <dbReference type="NCBI Taxonomy" id="2182787"/>
    <lineage>
        <taxon>Bacteria</taxon>
        <taxon>Pseudomonadati</taxon>
        <taxon>Pseudomonadota</taxon>
        <taxon>Gammaproteobacteria</taxon>
        <taxon>Chromatiales</taxon>
        <taxon>Oceanococcaceae</taxon>
        <taxon>Abyssibacter</taxon>
    </lineage>
</organism>
<dbReference type="InterPro" id="IPR052563">
    <property type="entry name" value="FliK"/>
</dbReference>
<feature type="domain" description="Flagellar hook-length control protein-like C-terminal" evidence="2">
    <location>
        <begin position="72"/>
        <end position="153"/>
    </location>
</feature>
<dbReference type="RefSeq" id="WP_109721236.1">
    <property type="nucleotide sequence ID" value="NZ_QEQK01000015.1"/>
</dbReference>
<dbReference type="Proteomes" id="UP000251800">
    <property type="component" value="Unassembled WGS sequence"/>
</dbReference>
<feature type="compositionally biased region" description="Basic and acidic residues" evidence="1">
    <location>
        <begin position="189"/>
        <end position="200"/>
    </location>
</feature>
<evidence type="ECO:0000256" key="1">
    <source>
        <dbReference type="SAM" id="MobiDB-lite"/>
    </source>
</evidence>
<dbReference type="PANTHER" id="PTHR37533:SF2">
    <property type="entry name" value="FLAGELLAR HOOK-LENGTH CONTROL PROTEIN"/>
    <property type="match status" value="1"/>
</dbReference>
<protein>
    <recommendedName>
        <fullName evidence="2">Flagellar hook-length control protein-like C-terminal domain-containing protein</fullName>
    </recommendedName>
</protein>
<evidence type="ECO:0000313" key="3">
    <source>
        <dbReference type="EMBL" id="PWN54946.1"/>
    </source>
</evidence>
<feature type="compositionally biased region" description="Polar residues" evidence="1">
    <location>
        <begin position="150"/>
        <end position="168"/>
    </location>
</feature>
<evidence type="ECO:0000259" key="2">
    <source>
        <dbReference type="Pfam" id="PF02120"/>
    </source>
</evidence>
<accession>A0A383XQP2</accession>